<dbReference type="InterPro" id="IPR050646">
    <property type="entry name" value="Cas1"/>
</dbReference>
<evidence type="ECO:0000256" key="5">
    <source>
        <dbReference type="ARBA" id="ARBA00022842"/>
    </source>
</evidence>
<evidence type="ECO:0000256" key="6">
    <source>
        <dbReference type="ARBA" id="ARBA00023118"/>
    </source>
</evidence>
<keyword evidence="3 10" id="KW-0255">Endonuclease</keyword>
<dbReference type="GO" id="GO:0003677">
    <property type="term" value="F:DNA binding"/>
    <property type="evidence" value="ECO:0007669"/>
    <property type="project" value="UniProtKB-KW"/>
</dbReference>
<keyword evidence="7 10" id="KW-0238">DNA-binding</keyword>
<comment type="function">
    <text evidence="10">CRISPR (clustered regularly interspaced short palindromic repeat), is an adaptive immune system that provides protection against mobile genetic elements (viruses, transposable elements and conjugative plasmids). CRISPR clusters contain spacers, sequences complementary to antecedent mobile elements, and target invading nucleic acids. CRISPR clusters are transcribed and processed into CRISPR RNA (crRNA). Acts as a dsDNA endonuclease. Involved in the integration of spacer DNA into the CRISPR cassette.</text>
</comment>
<dbReference type="PANTHER" id="PTHR34353">
    <property type="entry name" value="CRISPR-ASSOCIATED ENDONUCLEASE CAS1 1"/>
    <property type="match status" value="1"/>
</dbReference>
<comment type="subunit">
    <text evidence="9 10">Homodimer, forms a heterotetramer with a Cas2 homodimer.</text>
</comment>
<dbReference type="PANTHER" id="PTHR34353:SF2">
    <property type="entry name" value="CRISPR-ASSOCIATED ENDONUCLEASE CAS1 1"/>
    <property type="match status" value="1"/>
</dbReference>
<evidence type="ECO:0000256" key="2">
    <source>
        <dbReference type="ARBA" id="ARBA00022723"/>
    </source>
</evidence>
<comment type="cofactor">
    <cofactor evidence="10">
        <name>Mg(2+)</name>
        <dbReference type="ChEBI" id="CHEBI:18420"/>
    </cofactor>
    <cofactor evidence="10">
        <name>Mn(2+)</name>
        <dbReference type="ChEBI" id="CHEBI:29035"/>
    </cofactor>
</comment>
<evidence type="ECO:0000256" key="9">
    <source>
        <dbReference type="ARBA" id="ARBA00038592"/>
    </source>
</evidence>
<dbReference type="NCBIfam" id="TIGR03639">
    <property type="entry name" value="cas1_NMENI"/>
    <property type="match status" value="1"/>
</dbReference>
<feature type="binding site" evidence="10">
    <location>
        <position position="151"/>
    </location>
    <ligand>
        <name>Mn(2+)</name>
        <dbReference type="ChEBI" id="CHEBI:29035"/>
    </ligand>
</feature>
<evidence type="ECO:0000256" key="1">
    <source>
        <dbReference type="ARBA" id="ARBA00022722"/>
    </source>
</evidence>
<evidence type="ECO:0000313" key="11">
    <source>
        <dbReference type="EMBL" id="SMF72194.1"/>
    </source>
</evidence>
<keyword evidence="2 10" id="KW-0479">Metal-binding</keyword>
<feature type="binding site" evidence="10">
    <location>
        <position position="208"/>
    </location>
    <ligand>
        <name>Mn(2+)</name>
        <dbReference type="ChEBI" id="CHEBI:29035"/>
    </ligand>
</feature>
<keyword evidence="5 10" id="KW-0460">Magnesium</keyword>
<dbReference type="EMBL" id="FXAK01000007">
    <property type="protein sequence ID" value="SMF72194.1"/>
    <property type="molecule type" value="Genomic_DNA"/>
</dbReference>
<reference evidence="11 12" key="1">
    <citation type="submission" date="2017-04" db="EMBL/GenBank/DDBJ databases">
        <authorList>
            <person name="Afonso C.L."/>
            <person name="Miller P.J."/>
            <person name="Scott M.A."/>
            <person name="Spackman E."/>
            <person name="Goraichik I."/>
            <person name="Dimitrov K.M."/>
            <person name="Suarez D.L."/>
            <person name="Swayne D.E."/>
        </authorList>
    </citation>
    <scope>NUCLEOTIDE SEQUENCE [LARGE SCALE GENOMIC DNA]</scope>
    <source>
        <strain evidence="11 12">A2P</strain>
    </source>
</reference>
<proteinExistence type="inferred from homology"/>
<protein>
    <recommendedName>
        <fullName evidence="10">CRISPR-associated endonuclease Cas1</fullName>
        <ecNumber evidence="10">3.1.-.-</ecNumber>
    </recommendedName>
</protein>
<dbReference type="GO" id="GO:0043571">
    <property type="term" value="P:maintenance of CRISPR repeat elements"/>
    <property type="evidence" value="ECO:0007669"/>
    <property type="project" value="UniProtKB-UniRule"/>
</dbReference>
<dbReference type="InterPro" id="IPR002729">
    <property type="entry name" value="CRISPR-assoc_Cas1"/>
</dbReference>
<dbReference type="Pfam" id="PF01867">
    <property type="entry name" value="Cas_Cas1"/>
    <property type="match status" value="1"/>
</dbReference>
<dbReference type="NCBIfam" id="TIGR00287">
    <property type="entry name" value="cas1"/>
    <property type="match status" value="1"/>
</dbReference>
<gene>
    <name evidence="10" type="primary">cas1</name>
    <name evidence="11" type="ORF">SAMN02982917_4098</name>
</gene>
<name>A0A1X7GMY4_9PROT</name>
<sequence>MASAAGVVVEVAEDGRHLSLDRGFMVVSEKGRELGRVPLDDMAVLIATAHGLTYSNNLLLALLERDCSVVLCGRNFAPAAVLWPLDGHHIQAQRMRAQADITDAFKRRLWQAIARAKVRNQGAILQALGHPAGAFEELARKMRTGDPENIEAQAARRYWPLLFGPDFRRDAEEPRINGLLNYGYAVLRGGTARATAAAGLHPSLGLKHSNRSNPMCLVDDLLEPFRPMVDIAVHRMVSDGFLEVDRETKRILAGLLVQDLRTDAGVTPLTTCLFRLATSLAQVLSGERQVLDLPLSPLPLEIARGPSGKEGAHVTQRVSAHVDDGDV</sequence>
<dbReference type="EC" id="3.1.-.-" evidence="10"/>
<dbReference type="GO" id="GO:0046872">
    <property type="term" value="F:metal ion binding"/>
    <property type="evidence" value="ECO:0007669"/>
    <property type="project" value="UniProtKB-UniRule"/>
</dbReference>
<keyword evidence="1 10" id="KW-0540">Nuclease</keyword>
<dbReference type="OrthoDB" id="9803119at2"/>
<evidence type="ECO:0000256" key="10">
    <source>
        <dbReference type="HAMAP-Rule" id="MF_01470"/>
    </source>
</evidence>
<dbReference type="InterPro" id="IPR019855">
    <property type="entry name" value="CRISPR-assoc_Cas1_NMENI"/>
</dbReference>
<evidence type="ECO:0000313" key="12">
    <source>
        <dbReference type="Proteomes" id="UP000192936"/>
    </source>
</evidence>
<dbReference type="HAMAP" id="MF_01470">
    <property type="entry name" value="Cas1"/>
    <property type="match status" value="1"/>
</dbReference>
<organism evidence="11 12">
    <name type="scientific">Azospirillum oryzae</name>
    <dbReference type="NCBI Taxonomy" id="286727"/>
    <lineage>
        <taxon>Bacteria</taxon>
        <taxon>Pseudomonadati</taxon>
        <taxon>Pseudomonadota</taxon>
        <taxon>Alphaproteobacteria</taxon>
        <taxon>Rhodospirillales</taxon>
        <taxon>Azospirillaceae</taxon>
        <taxon>Azospirillum</taxon>
    </lineage>
</organism>
<evidence type="ECO:0000256" key="4">
    <source>
        <dbReference type="ARBA" id="ARBA00022801"/>
    </source>
</evidence>
<keyword evidence="8 10" id="KW-0464">Manganese</keyword>
<dbReference type="Proteomes" id="UP000192936">
    <property type="component" value="Unassembled WGS sequence"/>
</dbReference>
<accession>A0A1X7GMY4</accession>
<dbReference type="STRING" id="286727.SAMN02982917_4098"/>
<dbReference type="GO" id="GO:0016787">
    <property type="term" value="F:hydrolase activity"/>
    <property type="evidence" value="ECO:0007669"/>
    <property type="project" value="UniProtKB-KW"/>
</dbReference>
<dbReference type="AlphaFoldDB" id="A0A1X7GMY4"/>
<keyword evidence="4 10" id="KW-0378">Hydrolase</keyword>
<dbReference type="GO" id="GO:0051607">
    <property type="term" value="P:defense response to virus"/>
    <property type="evidence" value="ECO:0007669"/>
    <property type="project" value="UniProtKB-UniRule"/>
</dbReference>
<evidence type="ECO:0000256" key="3">
    <source>
        <dbReference type="ARBA" id="ARBA00022759"/>
    </source>
</evidence>
<dbReference type="InterPro" id="IPR042206">
    <property type="entry name" value="CRISPR-assoc_Cas1_C"/>
</dbReference>
<dbReference type="RefSeq" id="WP_085088921.1">
    <property type="nucleotide sequence ID" value="NZ_FXAK01000007.1"/>
</dbReference>
<dbReference type="GO" id="GO:0004520">
    <property type="term" value="F:DNA endonuclease activity"/>
    <property type="evidence" value="ECO:0007669"/>
    <property type="project" value="InterPro"/>
</dbReference>
<evidence type="ECO:0000256" key="8">
    <source>
        <dbReference type="ARBA" id="ARBA00023211"/>
    </source>
</evidence>
<keyword evidence="6 10" id="KW-0051">Antiviral defense</keyword>
<feature type="binding site" evidence="10">
    <location>
        <position position="223"/>
    </location>
    <ligand>
        <name>Mn(2+)</name>
        <dbReference type="ChEBI" id="CHEBI:29035"/>
    </ligand>
</feature>
<comment type="similarity">
    <text evidence="10">Belongs to the CRISPR-associated endonuclease Cas1 family.</text>
</comment>
<dbReference type="Gene3D" id="1.20.120.920">
    <property type="entry name" value="CRISPR-associated endonuclease Cas1, C-terminal domain"/>
    <property type="match status" value="1"/>
</dbReference>
<evidence type="ECO:0000256" key="7">
    <source>
        <dbReference type="ARBA" id="ARBA00023125"/>
    </source>
</evidence>